<reference evidence="1 2" key="1">
    <citation type="submission" date="2021-06" db="EMBL/GenBank/DDBJ databases">
        <authorList>
            <person name="Palmer J.M."/>
        </authorList>
    </citation>
    <scope>NUCLEOTIDE SEQUENCE [LARGE SCALE GENOMIC DNA]</scope>
    <source>
        <strain evidence="1 2">XR_2019</strain>
        <tissue evidence="1">Muscle</tissue>
    </source>
</reference>
<evidence type="ECO:0000313" key="1">
    <source>
        <dbReference type="EMBL" id="MEQ2260290.1"/>
    </source>
</evidence>
<organism evidence="1 2">
    <name type="scientific">Xenotaenia resolanae</name>
    <dbReference type="NCBI Taxonomy" id="208358"/>
    <lineage>
        <taxon>Eukaryota</taxon>
        <taxon>Metazoa</taxon>
        <taxon>Chordata</taxon>
        <taxon>Craniata</taxon>
        <taxon>Vertebrata</taxon>
        <taxon>Euteleostomi</taxon>
        <taxon>Actinopterygii</taxon>
        <taxon>Neopterygii</taxon>
        <taxon>Teleostei</taxon>
        <taxon>Neoteleostei</taxon>
        <taxon>Acanthomorphata</taxon>
        <taxon>Ovalentaria</taxon>
        <taxon>Atherinomorphae</taxon>
        <taxon>Cyprinodontiformes</taxon>
        <taxon>Goodeidae</taxon>
        <taxon>Xenotaenia</taxon>
    </lineage>
</organism>
<protein>
    <submittedName>
        <fullName evidence="1">Uncharacterized protein</fullName>
    </submittedName>
</protein>
<accession>A0ABV0VSS3</accession>
<name>A0ABV0VSS3_9TELE</name>
<gene>
    <name evidence="1" type="ORF">XENORESO_011929</name>
</gene>
<dbReference type="Proteomes" id="UP001444071">
    <property type="component" value="Unassembled WGS sequence"/>
</dbReference>
<dbReference type="EMBL" id="JAHRIM010010382">
    <property type="protein sequence ID" value="MEQ2260290.1"/>
    <property type="molecule type" value="Genomic_DNA"/>
</dbReference>
<keyword evidence="2" id="KW-1185">Reference proteome</keyword>
<sequence length="122" mass="13753">MCKSVIKPEHSTHSCVLCCGASAVWVTKHIMSCIHDCFNCTWVCVYSVCVVLTGGLNSATSWGSGPVIRIIDMMSMMVSVCPLSQHYIHCVCFGWDMFFWFFANRCLRRFVLCCVSLCYVLV</sequence>
<evidence type="ECO:0000313" key="2">
    <source>
        <dbReference type="Proteomes" id="UP001444071"/>
    </source>
</evidence>
<comment type="caution">
    <text evidence="1">The sequence shown here is derived from an EMBL/GenBank/DDBJ whole genome shotgun (WGS) entry which is preliminary data.</text>
</comment>
<proteinExistence type="predicted"/>